<name>A0A919TI68_9ACTN</name>
<dbReference type="PRINTS" id="PR01217">
    <property type="entry name" value="PRICHEXTENSN"/>
</dbReference>
<reference evidence="3 4" key="1">
    <citation type="submission" date="2021-03" db="EMBL/GenBank/DDBJ databases">
        <title>Whole genome shotgun sequence of Actinoplanes toevensis NBRC 105298.</title>
        <authorList>
            <person name="Komaki H."/>
            <person name="Tamura T."/>
        </authorList>
    </citation>
    <scope>NUCLEOTIDE SEQUENCE [LARGE SCALE GENOMIC DNA]</scope>
    <source>
        <strain evidence="3 4">NBRC 105298</strain>
    </source>
</reference>
<evidence type="ECO:0000313" key="3">
    <source>
        <dbReference type="EMBL" id="GIM94825.1"/>
    </source>
</evidence>
<accession>A0A919TI68</accession>
<dbReference type="AlphaFoldDB" id="A0A919TI68"/>
<dbReference type="EMBL" id="BOQN01000087">
    <property type="protein sequence ID" value="GIM94825.1"/>
    <property type="molecule type" value="Genomic_DNA"/>
</dbReference>
<keyword evidence="2" id="KW-0812">Transmembrane</keyword>
<feature type="compositionally biased region" description="Pro residues" evidence="1">
    <location>
        <begin position="142"/>
        <end position="180"/>
    </location>
</feature>
<evidence type="ECO:0000313" key="4">
    <source>
        <dbReference type="Proteomes" id="UP000677082"/>
    </source>
</evidence>
<protein>
    <submittedName>
        <fullName evidence="3">Uncharacterized protein</fullName>
    </submittedName>
</protein>
<feature type="transmembrane region" description="Helical" evidence="2">
    <location>
        <begin position="37"/>
        <end position="55"/>
    </location>
</feature>
<comment type="caution">
    <text evidence="3">The sequence shown here is derived from an EMBL/GenBank/DDBJ whole genome shotgun (WGS) entry which is preliminary data.</text>
</comment>
<organism evidence="3 4">
    <name type="scientific">Paractinoplanes toevensis</name>
    <dbReference type="NCBI Taxonomy" id="571911"/>
    <lineage>
        <taxon>Bacteria</taxon>
        <taxon>Bacillati</taxon>
        <taxon>Actinomycetota</taxon>
        <taxon>Actinomycetes</taxon>
        <taxon>Micromonosporales</taxon>
        <taxon>Micromonosporaceae</taxon>
        <taxon>Paractinoplanes</taxon>
    </lineage>
</organism>
<evidence type="ECO:0000256" key="2">
    <source>
        <dbReference type="SAM" id="Phobius"/>
    </source>
</evidence>
<sequence>MSDGEFHVYVGLLAFSGLTLAVLAVRGFDQRGFTRVIDALFAVAFLGYAALLAVADPAPTLGRVFYGIVVVPVVLVLHMRRQQRKARARRFAAGFTPEMYAQKAAPTPLTPFPAPPPPLGSATGNEESTVPPAAGLSGLSNLPPPTLPPTPWVAPTPGSRPPMPSGLPAGVPPSGPPANPPGVLHGLTPPPTPDPHPPLGSPAGPPSAPGGPGPERVAPERDVAPGGAEDLGGSPVPGWHPPEPERWPHDNDTSPRHGTAPGRLDQASDAGPQPGGYGRHGDYSSADRYSNYDPAERFGTYDPAGAGEAWNQGSYAGHDTRPSGDTHAENAHLYETSSRLRQPAWLSSYPAPDGDAPPDTEEEPEEDGRHSRGGPAGPQQPGDWPPRHS</sequence>
<feature type="compositionally biased region" description="Basic and acidic residues" evidence="1">
    <location>
        <begin position="318"/>
        <end position="332"/>
    </location>
</feature>
<feature type="region of interest" description="Disordered" evidence="1">
    <location>
        <begin position="105"/>
        <end position="389"/>
    </location>
</feature>
<keyword evidence="4" id="KW-1185">Reference proteome</keyword>
<feature type="transmembrane region" description="Helical" evidence="2">
    <location>
        <begin position="6"/>
        <end position="25"/>
    </location>
</feature>
<keyword evidence="2" id="KW-0472">Membrane</keyword>
<proteinExistence type="predicted"/>
<feature type="transmembrane region" description="Helical" evidence="2">
    <location>
        <begin position="61"/>
        <end position="79"/>
    </location>
</feature>
<feature type="compositionally biased region" description="Pro residues" evidence="1">
    <location>
        <begin position="108"/>
        <end position="119"/>
    </location>
</feature>
<gene>
    <name evidence="3" type="ORF">Ato02nite_066180</name>
</gene>
<keyword evidence="2" id="KW-1133">Transmembrane helix</keyword>
<dbReference type="RefSeq" id="WP_213010585.1">
    <property type="nucleotide sequence ID" value="NZ_BOQN01000087.1"/>
</dbReference>
<feature type="compositionally biased region" description="Basic and acidic residues" evidence="1">
    <location>
        <begin position="242"/>
        <end position="255"/>
    </location>
</feature>
<feature type="compositionally biased region" description="Pro residues" evidence="1">
    <location>
        <begin position="188"/>
        <end position="212"/>
    </location>
</feature>
<evidence type="ECO:0000256" key="1">
    <source>
        <dbReference type="SAM" id="MobiDB-lite"/>
    </source>
</evidence>
<feature type="compositionally biased region" description="Acidic residues" evidence="1">
    <location>
        <begin position="356"/>
        <end position="366"/>
    </location>
</feature>
<dbReference type="Proteomes" id="UP000677082">
    <property type="component" value="Unassembled WGS sequence"/>
</dbReference>